<accession>A0A9Q1ICQ7</accession>
<feature type="compositionally biased region" description="Polar residues" evidence="1">
    <location>
        <begin position="78"/>
        <end position="89"/>
    </location>
</feature>
<dbReference type="Proteomes" id="UP001152622">
    <property type="component" value="Chromosome 21"/>
</dbReference>
<name>A0A9Q1ICQ7_SYNKA</name>
<evidence type="ECO:0000313" key="2">
    <source>
        <dbReference type="EMBL" id="KAJ8334817.1"/>
    </source>
</evidence>
<proteinExistence type="predicted"/>
<evidence type="ECO:0000256" key="1">
    <source>
        <dbReference type="SAM" id="MobiDB-lite"/>
    </source>
</evidence>
<evidence type="ECO:0000313" key="3">
    <source>
        <dbReference type="Proteomes" id="UP001152622"/>
    </source>
</evidence>
<dbReference type="EMBL" id="JAINUF010000021">
    <property type="protein sequence ID" value="KAJ8334817.1"/>
    <property type="molecule type" value="Genomic_DNA"/>
</dbReference>
<protein>
    <submittedName>
        <fullName evidence="2">Uncharacterized protein</fullName>
    </submittedName>
</protein>
<reference evidence="2" key="1">
    <citation type="journal article" date="2023" name="Science">
        <title>Genome structures resolve the early diversification of teleost fishes.</title>
        <authorList>
            <person name="Parey E."/>
            <person name="Louis A."/>
            <person name="Montfort J."/>
            <person name="Bouchez O."/>
            <person name="Roques C."/>
            <person name="Iampietro C."/>
            <person name="Lluch J."/>
            <person name="Castinel A."/>
            <person name="Donnadieu C."/>
            <person name="Desvignes T."/>
            <person name="Floi Bucao C."/>
            <person name="Jouanno E."/>
            <person name="Wen M."/>
            <person name="Mejri S."/>
            <person name="Dirks R."/>
            <person name="Jansen H."/>
            <person name="Henkel C."/>
            <person name="Chen W.J."/>
            <person name="Zahm M."/>
            <person name="Cabau C."/>
            <person name="Klopp C."/>
            <person name="Thompson A.W."/>
            <person name="Robinson-Rechavi M."/>
            <person name="Braasch I."/>
            <person name="Lecointre G."/>
            <person name="Bobe J."/>
            <person name="Postlethwait J.H."/>
            <person name="Berthelot C."/>
            <person name="Roest Crollius H."/>
            <person name="Guiguen Y."/>
        </authorList>
    </citation>
    <scope>NUCLEOTIDE SEQUENCE</scope>
    <source>
        <strain evidence="2">WJC10195</strain>
    </source>
</reference>
<gene>
    <name evidence="2" type="ORF">SKAU_G00404560</name>
</gene>
<dbReference type="AlphaFoldDB" id="A0A9Q1ICQ7"/>
<keyword evidence="3" id="KW-1185">Reference proteome</keyword>
<sequence>MKAEEQMLRILNRTPVLIEGASQESGGLANASLYRGLKKKAVRFLSVKTERVARRVIRQPPGFGGGVCGARREFDQGADTSNPKRPQNF</sequence>
<comment type="caution">
    <text evidence="2">The sequence shown here is derived from an EMBL/GenBank/DDBJ whole genome shotgun (WGS) entry which is preliminary data.</text>
</comment>
<feature type="region of interest" description="Disordered" evidence="1">
    <location>
        <begin position="68"/>
        <end position="89"/>
    </location>
</feature>
<organism evidence="2 3">
    <name type="scientific">Synaphobranchus kaupii</name>
    <name type="common">Kaup's arrowtooth eel</name>
    <dbReference type="NCBI Taxonomy" id="118154"/>
    <lineage>
        <taxon>Eukaryota</taxon>
        <taxon>Metazoa</taxon>
        <taxon>Chordata</taxon>
        <taxon>Craniata</taxon>
        <taxon>Vertebrata</taxon>
        <taxon>Euteleostomi</taxon>
        <taxon>Actinopterygii</taxon>
        <taxon>Neopterygii</taxon>
        <taxon>Teleostei</taxon>
        <taxon>Anguilliformes</taxon>
        <taxon>Synaphobranchidae</taxon>
        <taxon>Synaphobranchus</taxon>
    </lineage>
</organism>